<dbReference type="PROSITE" id="PS50206">
    <property type="entry name" value="RHODANESE_3"/>
    <property type="match status" value="1"/>
</dbReference>
<protein>
    <submittedName>
        <fullName evidence="2">Rhodanese-like domain-containing protein</fullName>
    </submittedName>
</protein>
<name>A0ABW3RML0_9SPHI</name>
<dbReference type="PANTHER" id="PTHR43031:SF16">
    <property type="entry name" value="OXIDOREDUCTASE"/>
    <property type="match status" value="1"/>
</dbReference>
<sequence>MIKILSLPEYKAQIEMPDVQLLDVRTEMEYELGKIKDAQLINVQSPDFEELAKQSLNFQKPIYLYCRAGIRSQLAANILKGLGASEVYDLQGGYLNWVQNEK</sequence>
<dbReference type="Proteomes" id="UP001597205">
    <property type="component" value="Unassembled WGS sequence"/>
</dbReference>
<feature type="domain" description="Rhodanese" evidence="1">
    <location>
        <begin position="15"/>
        <end position="102"/>
    </location>
</feature>
<dbReference type="InterPro" id="IPR050229">
    <property type="entry name" value="GlpE_sulfurtransferase"/>
</dbReference>
<dbReference type="CDD" id="cd00158">
    <property type="entry name" value="RHOD"/>
    <property type="match status" value="1"/>
</dbReference>
<dbReference type="PANTHER" id="PTHR43031">
    <property type="entry name" value="FAD-DEPENDENT OXIDOREDUCTASE"/>
    <property type="match status" value="1"/>
</dbReference>
<dbReference type="SUPFAM" id="SSF52821">
    <property type="entry name" value="Rhodanese/Cell cycle control phosphatase"/>
    <property type="match status" value="1"/>
</dbReference>
<dbReference type="SMART" id="SM00450">
    <property type="entry name" value="RHOD"/>
    <property type="match status" value="1"/>
</dbReference>
<evidence type="ECO:0000313" key="2">
    <source>
        <dbReference type="EMBL" id="MFD1166430.1"/>
    </source>
</evidence>
<dbReference type="InterPro" id="IPR001763">
    <property type="entry name" value="Rhodanese-like_dom"/>
</dbReference>
<reference evidence="3" key="1">
    <citation type="journal article" date="2019" name="Int. J. Syst. Evol. Microbiol.">
        <title>The Global Catalogue of Microorganisms (GCM) 10K type strain sequencing project: providing services to taxonomists for standard genome sequencing and annotation.</title>
        <authorList>
            <consortium name="The Broad Institute Genomics Platform"/>
            <consortium name="The Broad Institute Genome Sequencing Center for Infectious Disease"/>
            <person name="Wu L."/>
            <person name="Ma J."/>
        </authorList>
    </citation>
    <scope>NUCLEOTIDE SEQUENCE [LARGE SCALE GENOMIC DNA]</scope>
    <source>
        <strain evidence="3">CCUG 52468</strain>
    </source>
</reference>
<evidence type="ECO:0000259" key="1">
    <source>
        <dbReference type="PROSITE" id="PS50206"/>
    </source>
</evidence>
<evidence type="ECO:0000313" key="3">
    <source>
        <dbReference type="Proteomes" id="UP001597205"/>
    </source>
</evidence>
<keyword evidence="3" id="KW-1185">Reference proteome</keyword>
<dbReference type="Pfam" id="PF00581">
    <property type="entry name" value="Rhodanese"/>
    <property type="match status" value="1"/>
</dbReference>
<dbReference type="EMBL" id="JBHTKY010000018">
    <property type="protein sequence ID" value="MFD1166430.1"/>
    <property type="molecule type" value="Genomic_DNA"/>
</dbReference>
<proteinExistence type="predicted"/>
<comment type="caution">
    <text evidence="2">The sequence shown here is derived from an EMBL/GenBank/DDBJ whole genome shotgun (WGS) entry which is preliminary data.</text>
</comment>
<gene>
    <name evidence="2" type="ORF">ACFQ2C_12520</name>
</gene>
<accession>A0ABW3RML0</accession>
<dbReference type="InterPro" id="IPR036873">
    <property type="entry name" value="Rhodanese-like_dom_sf"/>
</dbReference>
<organism evidence="2 3">
    <name type="scientific">Sphingobacterium daejeonense</name>
    <dbReference type="NCBI Taxonomy" id="371142"/>
    <lineage>
        <taxon>Bacteria</taxon>
        <taxon>Pseudomonadati</taxon>
        <taxon>Bacteroidota</taxon>
        <taxon>Sphingobacteriia</taxon>
        <taxon>Sphingobacteriales</taxon>
        <taxon>Sphingobacteriaceae</taxon>
        <taxon>Sphingobacterium</taxon>
    </lineage>
</organism>
<dbReference type="RefSeq" id="WP_260033275.1">
    <property type="nucleotide sequence ID" value="NZ_JALXMZ010000030.1"/>
</dbReference>
<dbReference type="Gene3D" id="3.40.250.10">
    <property type="entry name" value="Rhodanese-like domain"/>
    <property type="match status" value="1"/>
</dbReference>